<reference evidence="1 2" key="1">
    <citation type="journal article" date="2015" name="Genome Biol.">
        <title>Comparative genomics of Steinernema reveals deeply conserved gene regulatory networks.</title>
        <authorList>
            <person name="Dillman A.R."/>
            <person name="Macchietto M."/>
            <person name="Porter C.F."/>
            <person name="Rogers A."/>
            <person name="Williams B."/>
            <person name="Antoshechkin I."/>
            <person name="Lee M.M."/>
            <person name="Goodwin Z."/>
            <person name="Lu X."/>
            <person name="Lewis E.E."/>
            <person name="Goodrich-Blair H."/>
            <person name="Stock S.P."/>
            <person name="Adams B.J."/>
            <person name="Sternberg P.W."/>
            <person name="Mortazavi A."/>
        </authorList>
    </citation>
    <scope>NUCLEOTIDE SEQUENCE [LARGE SCALE GENOMIC DNA]</scope>
    <source>
        <strain evidence="1 2">ALL</strain>
    </source>
</reference>
<sequence>MFQDLDNKRSFSKRSYTGIHFLPRRHLEHLAPQFSCVLTPAAHTRNGVLSSFRQFCPQTARFRVFTSLSHEDLSPPAGTRVLFRFSIISSSLSLQPSPSARFLELWICEKWLSAGDASGAVGS</sequence>
<dbReference type="AlphaFoldDB" id="A0A4U5NGJ4"/>
<name>A0A4U5NGJ4_STECR</name>
<proteinExistence type="predicted"/>
<gene>
    <name evidence="1" type="ORF">L596_015627</name>
</gene>
<dbReference type="EMBL" id="AZBU02000004">
    <property type="protein sequence ID" value="TKR81813.1"/>
    <property type="molecule type" value="Genomic_DNA"/>
</dbReference>
<protein>
    <submittedName>
        <fullName evidence="1">Uncharacterized protein</fullName>
    </submittedName>
</protein>
<organism evidence="1 2">
    <name type="scientific">Steinernema carpocapsae</name>
    <name type="common">Entomopathogenic nematode</name>
    <dbReference type="NCBI Taxonomy" id="34508"/>
    <lineage>
        <taxon>Eukaryota</taxon>
        <taxon>Metazoa</taxon>
        <taxon>Ecdysozoa</taxon>
        <taxon>Nematoda</taxon>
        <taxon>Chromadorea</taxon>
        <taxon>Rhabditida</taxon>
        <taxon>Tylenchina</taxon>
        <taxon>Panagrolaimomorpha</taxon>
        <taxon>Strongyloidoidea</taxon>
        <taxon>Steinernematidae</taxon>
        <taxon>Steinernema</taxon>
    </lineage>
</organism>
<comment type="caution">
    <text evidence="1">The sequence shown here is derived from an EMBL/GenBank/DDBJ whole genome shotgun (WGS) entry which is preliminary data.</text>
</comment>
<keyword evidence="2" id="KW-1185">Reference proteome</keyword>
<accession>A0A4U5NGJ4</accession>
<evidence type="ECO:0000313" key="1">
    <source>
        <dbReference type="EMBL" id="TKR81813.1"/>
    </source>
</evidence>
<dbReference type="Proteomes" id="UP000298663">
    <property type="component" value="Unassembled WGS sequence"/>
</dbReference>
<reference evidence="1 2" key="2">
    <citation type="journal article" date="2019" name="G3 (Bethesda)">
        <title>Hybrid Assembly of the Genome of the Entomopathogenic Nematode Steinernema carpocapsae Identifies the X-Chromosome.</title>
        <authorList>
            <person name="Serra L."/>
            <person name="Macchietto M."/>
            <person name="Macias-Munoz A."/>
            <person name="McGill C.J."/>
            <person name="Rodriguez I.M."/>
            <person name="Rodriguez B."/>
            <person name="Murad R."/>
            <person name="Mortazavi A."/>
        </authorList>
    </citation>
    <scope>NUCLEOTIDE SEQUENCE [LARGE SCALE GENOMIC DNA]</scope>
    <source>
        <strain evidence="1 2">ALL</strain>
    </source>
</reference>
<evidence type="ECO:0000313" key="2">
    <source>
        <dbReference type="Proteomes" id="UP000298663"/>
    </source>
</evidence>